<keyword evidence="12" id="KW-1185">Reference proteome</keyword>
<accession>A0A9N9SJ35</accession>
<evidence type="ECO:0000256" key="1">
    <source>
        <dbReference type="ARBA" id="ARBA00022741"/>
    </source>
</evidence>
<dbReference type="Gene3D" id="3.40.50.300">
    <property type="entry name" value="P-loop containing nucleotide triphosphate hydrolases"/>
    <property type="match status" value="2"/>
</dbReference>
<dbReference type="EC" id="3.6.4.13" evidence="7"/>
<feature type="region of interest" description="Disordered" evidence="8">
    <location>
        <begin position="617"/>
        <end position="641"/>
    </location>
</feature>
<dbReference type="GO" id="GO:0005524">
    <property type="term" value="F:ATP binding"/>
    <property type="evidence" value="ECO:0007669"/>
    <property type="project" value="UniProtKB-UniRule"/>
</dbReference>
<evidence type="ECO:0000259" key="10">
    <source>
        <dbReference type="SMART" id="SM00490"/>
    </source>
</evidence>
<comment type="function">
    <text evidence="7">RNA helicase.</text>
</comment>
<dbReference type="PANTHER" id="PTHR24031">
    <property type="entry name" value="RNA HELICASE"/>
    <property type="match status" value="1"/>
</dbReference>
<evidence type="ECO:0000313" key="12">
    <source>
        <dbReference type="Proteomes" id="UP001153737"/>
    </source>
</evidence>
<dbReference type="OrthoDB" id="3370at2759"/>
<feature type="domain" description="Helicase C-terminal" evidence="10">
    <location>
        <begin position="464"/>
        <end position="548"/>
    </location>
</feature>
<feature type="domain" description="Helicase ATP-binding" evidence="9">
    <location>
        <begin position="173"/>
        <end position="405"/>
    </location>
</feature>
<dbReference type="InterPro" id="IPR027417">
    <property type="entry name" value="P-loop_NTPase"/>
</dbReference>
<reference evidence="11" key="2">
    <citation type="submission" date="2022-10" db="EMBL/GenBank/DDBJ databases">
        <authorList>
            <consortium name="ENA_rothamsted_submissions"/>
            <consortium name="culmorum"/>
            <person name="King R."/>
        </authorList>
    </citation>
    <scope>NUCLEOTIDE SEQUENCE</scope>
</reference>
<dbReference type="CDD" id="cd17956">
    <property type="entry name" value="DEADc_DDX51"/>
    <property type="match status" value="1"/>
</dbReference>
<dbReference type="CDD" id="cd18787">
    <property type="entry name" value="SF2_C_DEAD"/>
    <property type="match status" value="1"/>
</dbReference>
<dbReference type="AlphaFoldDB" id="A0A9N9SJ35"/>
<keyword evidence="3 6" id="KW-0347">Helicase</keyword>
<dbReference type="InterPro" id="IPR014001">
    <property type="entry name" value="Helicase_ATP-bd"/>
</dbReference>
<dbReference type="GO" id="GO:0016787">
    <property type="term" value="F:hydrolase activity"/>
    <property type="evidence" value="ECO:0007669"/>
    <property type="project" value="UniProtKB-KW"/>
</dbReference>
<evidence type="ECO:0000256" key="6">
    <source>
        <dbReference type="RuleBase" id="RU000492"/>
    </source>
</evidence>
<gene>
    <name evidence="11" type="ORF">PHAECO_LOCUS9626</name>
</gene>
<organism evidence="11 12">
    <name type="scientific">Phaedon cochleariae</name>
    <name type="common">Mustard beetle</name>
    <dbReference type="NCBI Taxonomy" id="80249"/>
    <lineage>
        <taxon>Eukaryota</taxon>
        <taxon>Metazoa</taxon>
        <taxon>Ecdysozoa</taxon>
        <taxon>Arthropoda</taxon>
        <taxon>Hexapoda</taxon>
        <taxon>Insecta</taxon>
        <taxon>Pterygota</taxon>
        <taxon>Neoptera</taxon>
        <taxon>Endopterygota</taxon>
        <taxon>Coleoptera</taxon>
        <taxon>Polyphaga</taxon>
        <taxon>Cucujiformia</taxon>
        <taxon>Chrysomeloidea</taxon>
        <taxon>Chrysomelidae</taxon>
        <taxon>Chrysomelinae</taxon>
        <taxon>Chrysomelini</taxon>
        <taxon>Phaedon</taxon>
    </lineage>
</organism>
<feature type="compositionally biased region" description="Basic residues" evidence="8">
    <location>
        <begin position="621"/>
        <end position="631"/>
    </location>
</feature>
<sequence>MELFVVNRHEGDQLQEVPENDEQSKLDKVLKKIEKNKKLRLKQKEKQSEIQSAKQKTIEARKIRREIKASIISVPENTNNEFIDKTVEEPIQNESINTEKPSNKKRRLDPALLEGFTVLGADNVSNKTKVKRVLPNWLSNPSIISVNLQNLETKVSDLKQLDKGLRKLLKANGVKYLFPVQAQVIPWLLQSIHDSQVIFPRDVCVSAPTGSGKTLAFALPVIQALKKHTVKKIRALVILPTQDLALQVFKTFKMYTQNTSIDVCLITGSNSFAVEQSQLITENKVFGPISRIDILVCTAGRLVDHLKLTNGFSLKNLEFLVIDEADRVLESVQNDWLYHLEKHIHLEEPGSQDVHVLNLQTLQKHRPPQKLLFSATLSQDPEKLQKLSLFQPKLFTSIMENQEETNNIEKPRESFIGKYTTPSELSEKYIVTSVELKPLFLYKFIKMEKLTRSIVFTHSLESAHRLTLLLRTLLEDKVKVEEVSSNLQGKSRNQLISKFTGGEIDLLVCTDSLARGIDLPNVQCVISYSAPKHLKTYIHRAGRTARAGEQGLAVTLLNKTQLSKFKGLLEQANKTNVEELIIPEDDLEPLEEKYRGSLVELKKIVEKEEKLNLERTLVAKGNKKTRKKRKRQDSVGTGSNT</sequence>
<comment type="similarity">
    <text evidence="6">Belongs to the DEAD box helicase family.</text>
</comment>
<dbReference type="PROSITE" id="PS00039">
    <property type="entry name" value="DEAD_ATP_HELICASE"/>
    <property type="match status" value="1"/>
</dbReference>
<dbReference type="GO" id="GO:0003723">
    <property type="term" value="F:RNA binding"/>
    <property type="evidence" value="ECO:0007669"/>
    <property type="project" value="UniProtKB-UniRule"/>
</dbReference>
<evidence type="ECO:0000256" key="2">
    <source>
        <dbReference type="ARBA" id="ARBA00022801"/>
    </source>
</evidence>
<comment type="catalytic activity">
    <reaction evidence="7">
        <text>ATP + H2O = ADP + phosphate + H(+)</text>
        <dbReference type="Rhea" id="RHEA:13065"/>
        <dbReference type="ChEBI" id="CHEBI:15377"/>
        <dbReference type="ChEBI" id="CHEBI:15378"/>
        <dbReference type="ChEBI" id="CHEBI:30616"/>
        <dbReference type="ChEBI" id="CHEBI:43474"/>
        <dbReference type="ChEBI" id="CHEBI:456216"/>
        <dbReference type="EC" id="3.6.4.13"/>
    </reaction>
</comment>
<dbReference type="SMART" id="SM00487">
    <property type="entry name" value="DEXDc"/>
    <property type="match status" value="1"/>
</dbReference>
<reference evidence="11" key="1">
    <citation type="submission" date="2022-01" db="EMBL/GenBank/DDBJ databases">
        <authorList>
            <person name="King R."/>
        </authorList>
    </citation>
    <scope>NUCLEOTIDE SEQUENCE</scope>
</reference>
<keyword evidence="2 6" id="KW-0378">Hydrolase</keyword>
<dbReference type="Pfam" id="PF00270">
    <property type="entry name" value="DEAD"/>
    <property type="match status" value="1"/>
</dbReference>
<keyword evidence="4 6" id="KW-0067">ATP-binding</keyword>
<dbReference type="InterPro" id="IPR000629">
    <property type="entry name" value="RNA-helicase_DEAD-box_CS"/>
</dbReference>
<protein>
    <recommendedName>
        <fullName evidence="7">ATP-dependent RNA helicase</fullName>
        <ecNumber evidence="7">3.6.4.13</ecNumber>
    </recommendedName>
</protein>
<keyword evidence="1 6" id="KW-0547">Nucleotide-binding</keyword>
<evidence type="ECO:0000313" key="11">
    <source>
        <dbReference type="EMBL" id="CAG9821643.1"/>
    </source>
</evidence>
<dbReference type="InterPro" id="IPR011545">
    <property type="entry name" value="DEAD/DEAH_box_helicase_dom"/>
</dbReference>
<dbReference type="Pfam" id="PF00271">
    <property type="entry name" value="Helicase_C"/>
    <property type="match status" value="1"/>
</dbReference>
<dbReference type="Proteomes" id="UP001153737">
    <property type="component" value="Chromosome 5"/>
</dbReference>
<comment type="domain">
    <text evidence="7">The Q motif is unique to and characteristic of the DEAD box family of RNA helicases and controls ATP binding and hydrolysis.</text>
</comment>
<dbReference type="EMBL" id="OU896711">
    <property type="protein sequence ID" value="CAG9821643.1"/>
    <property type="molecule type" value="Genomic_DNA"/>
</dbReference>
<proteinExistence type="inferred from homology"/>
<keyword evidence="5 7" id="KW-0694">RNA-binding</keyword>
<evidence type="ECO:0000256" key="8">
    <source>
        <dbReference type="SAM" id="MobiDB-lite"/>
    </source>
</evidence>
<evidence type="ECO:0000259" key="9">
    <source>
        <dbReference type="SMART" id="SM00487"/>
    </source>
</evidence>
<dbReference type="SMART" id="SM00490">
    <property type="entry name" value="HELICc"/>
    <property type="match status" value="1"/>
</dbReference>
<dbReference type="GO" id="GO:0003724">
    <property type="term" value="F:RNA helicase activity"/>
    <property type="evidence" value="ECO:0007669"/>
    <property type="project" value="UniProtKB-EC"/>
</dbReference>
<dbReference type="InterPro" id="IPR001650">
    <property type="entry name" value="Helicase_C-like"/>
</dbReference>
<name>A0A9N9SJ35_PHACE</name>
<evidence type="ECO:0000256" key="3">
    <source>
        <dbReference type="ARBA" id="ARBA00022806"/>
    </source>
</evidence>
<dbReference type="SUPFAM" id="SSF52540">
    <property type="entry name" value="P-loop containing nucleoside triphosphate hydrolases"/>
    <property type="match status" value="1"/>
</dbReference>
<evidence type="ECO:0000256" key="5">
    <source>
        <dbReference type="ARBA" id="ARBA00022884"/>
    </source>
</evidence>
<evidence type="ECO:0000256" key="7">
    <source>
        <dbReference type="RuleBase" id="RU365068"/>
    </source>
</evidence>
<evidence type="ECO:0000256" key="4">
    <source>
        <dbReference type="ARBA" id="ARBA00022840"/>
    </source>
</evidence>